<dbReference type="EMBL" id="CAOQHR010000001">
    <property type="protein sequence ID" value="CAI6239178.1"/>
    <property type="molecule type" value="Genomic_DNA"/>
</dbReference>
<keyword evidence="3" id="KW-0694">RNA-binding</keyword>
<feature type="compositionally biased region" description="Basic and acidic residues" evidence="7">
    <location>
        <begin position="299"/>
        <end position="321"/>
    </location>
</feature>
<proteinExistence type="inferred from homology"/>
<name>A0A9W4U3I7_9PLEO</name>
<dbReference type="Proteomes" id="UP001152607">
    <property type="component" value="Unassembled WGS sequence"/>
</dbReference>
<evidence type="ECO:0000256" key="3">
    <source>
        <dbReference type="ARBA" id="ARBA00022884"/>
    </source>
</evidence>
<accession>A0A9W4U3I7</accession>
<dbReference type="PANTHER" id="PTHR12311">
    <property type="entry name" value="ACTIVATOR OF BASAL TRANSCRIPTION 1"/>
    <property type="match status" value="1"/>
</dbReference>
<dbReference type="OrthoDB" id="287393at2759"/>
<evidence type="ECO:0000256" key="4">
    <source>
        <dbReference type="ARBA" id="ARBA00023242"/>
    </source>
</evidence>
<comment type="function">
    <text evidence="5">Involved in the small subunit (SSU) processome assembly and function, and in the 18S rRNA synthesis. Required for the early cleavages at sites A0, A1 and A2.</text>
</comment>
<feature type="region of interest" description="Disordered" evidence="7">
    <location>
        <begin position="258"/>
        <end position="329"/>
    </location>
</feature>
<comment type="subcellular location">
    <subcellularLocation>
        <location evidence="1">Nucleus</location>
        <location evidence="1">Nucleolus</location>
    </subcellularLocation>
</comment>
<dbReference type="InterPro" id="IPR012677">
    <property type="entry name" value="Nucleotide-bd_a/b_plait_sf"/>
</dbReference>
<dbReference type="GO" id="GO:0000447">
    <property type="term" value="P:endonucleolytic cleavage in ITS1 to separate SSU-rRNA from 5.8S rRNA and LSU-rRNA from tricistronic rRNA transcript (SSU-rRNA, 5.8S rRNA, LSU-rRNA)"/>
    <property type="evidence" value="ECO:0007669"/>
    <property type="project" value="TreeGrafter"/>
</dbReference>
<evidence type="ECO:0000256" key="7">
    <source>
        <dbReference type="SAM" id="MobiDB-lite"/>
    </source>
</evidence>
<comment type="similarity">
    <text evidence="2">Belongs to the ESF2/ABP1 family.</text>
</comment>
<dbReference type="GO" id="GO:0000480">
    <property type="term" value="P:endonucleolytic cleavage in 5'-ETS of tricistronic rRNA transcript (SSU-rRNA, 5.8S rRNA, LSU-rRNA)"/>
    <property type="evidence" value="ECO:0007669"/>
    <property type="project" value="TreeGrafter"/>
</dbReference>
<comment type="caution">
    <text evidence="8">The sequence shown here is derived from an EMBL/GenBank/DDBJ whole genome shotgun (WGS) entry which is preliminary data.</text>
</comment>
<keyword evidence="4" id="KW-0539">Nucleus</keyword>
<evidence type="ECO:0000313" key="8">
    <source>
        <dbReference type="EMBL" id="CAI6239178.1"/>
    </source>
</evidence>
<sequence>MATRKRNEWLDADESDEEEQNYSSEDEGRTQLLRSTKRQKTAHTSGSEEEEDDDELSGSENEHDDDDEQLGGYESEDAELKRLEKLRSTLPTNLKLQTTNGVLSTTPKKDKSGVIYLSRVPAFMKPAVLRSLLTPYGAVGRIFLTPETPEQRQQRLKSGGTRRKLFLDGWVEFLHKKNAKFVAESLNAQSMGGKKRSRWHDEVWNIKYLSGVKWSYLVQEIQNQNAERADRLRREIAKDKLENQRFLDNLEKGKMISGIETKRKQKGQPVEGEDEAGDVPKGEAGGNSNNSEKRRQRKSKFEQREIKTKFDKKTQQPEERLQTVLSGIF</sequence>
<dbReference type="InterPro" id="IPR034353">
    <property type="entry name" value="ABT1/ESF2_RRM"/>
</dbReference>
<feature type="compositionally biased region" description="Acidic residues" evidence="7">
    <location>
        <begin position="10"/>
        <end position="20"/>
    </location>
</feature>
<dbReference type="GO" id="GO:0000472">
    <property type="term" value="P:endonucleolytic cleavage to generate mature 5'-end of SSU-rRNA from (SSU-rRNA, 5.8S rRNA, LSU-rRNA)"/>
    <property type="evidence" value="ECO:0007669"/>
    <property type="project" value="TreeGrafter"/>
</dbReference>
<gene>
    <name evidence="8" type="ORF">PDIGIT_LOCUS517</name>
</gene>
<evidence type="ECO:0000256" key="5">
    <source>
        <dbReference type="ARBA" id="ARBA00025024"/>
    </source>
</evidence>
<evidence type="ECO:0000256" key="6">
    <source>
        <dbReference type="ARBA" id="ARBA00032634"/>
    </source>
</evidence>
<reference evidence="8" key="1">
    <citation type="submission" date="2023-01" db="EMBL/GenBank/DDBJ databases">
        <authorList>
            <person name="Van Ghelder C."/>
            <person name="Rancurel C."/>
        </authorList>
    </citation>
    <scope>NUCLEOTIDE SEQUENCE</scope>
    <source>
        <strain evidence="8">CNCM I-4278</strain>
    </source>
</reference>
<dbReference type="AlphaFoldDB" id="A0A9W4U3I7"/>
<dbReference type="PANTHER" id="PTHR12311:SF7">
    <property type="entry name" value="ACTIVATOR OF BASAL TRANSCRIPTION 1"/>
    <property type="match status" value="1"/>
</dbReference>
<dbReference type="InterPro" id="IPR039119">
    <property type="entry name" value="ABT1/Esf2"/>
</dbReference>
<dbReference type="CDD" id="cd12263">
    <property type="entry name" value="RRM_ABT1_like"/>
    <property type="match status" value="1"/>
</dbReference>
<organism evidence="8 9">
    <name type="scientific">Periconia digitata</name>
    <dbReference type="NCBI Taxonomy" id="1303443"/>
    <lineage>
        <taxon>Eukaryota</taxon>
        <taxon>Fungi</taxon>
        <taxon>Dikarya</taxon>
        <taxon>Ascomycota</taxon>
        <taxon>Pezizomycotina</taxon>
        <taxon>Dothideomycetes</taxon>
        <taxon>Pleosporomycetidae</taxon>
        <taxon>Pleosporales</taxon>
        <taxon>Massarineae</taxon>
        <taxon>Periconiaceae</taxon>
        <taxon>Periconia</taxon>
    </lineage>
</organism>
<dbReference type="InterPro" id="IPR035979">
    <property type="entry name" value="RBD_domain_sf"/>
</dbReference>
<protein>
    <recommendedName>
        <fullName evidence="6">18S rRNA factor 2</fullName>
    </recommendedName>
</protein>
<dbReference type="GO" id="GO:0034462">
    <property type="term" value="P:small-subunit processome assembly"/>
    <property type="evidence" value="ECO:0007669"/>
    <property type="project" value="TreeGrafter"/>
</dbReference>
<evidence type="ECO:0000313" key="9">
    <source>
        <dbReference type="Proteomes" id="UP001152607"/>
    </source>
</evidence>
<evidence type="ECO:0000256" key="1">
    <source>
        <dbReference type="ARBA" id="ARBA00004604"/>
    </source>
</evidence>
<dbReference type="GO" id="GO:0003723">
    <property type="term" value="F:RNA binding"/>
    <property type="evidence" value="ECO:0007669"/>
    <property type="project" value="UniProtKB-KW"/>
</dbReference>
<feature type="compositionally biased region" description="Acidic residues" evidence="7">
    <location>
        <begin position="47"/>
        <end position="72"/>
    </location>
</feature>
<evidence type="ECO:0000256" key="2">
    <source>
        <dbReference type="ARBA" id="ARBA00005819"/>
    </source>
</evidence>
<keyword evidence="9" id="KW-1185">Reference proteome</keyword>
<dbReference type="Gene3D" id="3.30.70.330">
    <property type="match status" value="1"/>
</dbReference>
<dbReference type="GO" id="GO:0005730">
    <property type="term" value="C:nucleolus"/>
    <property type="evidence" value="ECO:0007669"/>
    <property type="project" value="UniProtKB-SubCell"/>
</dbReference>
<dbReference type="SUPFAM" id="SSF54928">
    <property type="entry name" value="RNA-binding domain, RBD"/>
    <property type="match status" value="1"/>
</dbReference>
<feature type="region of interest" description="Disordered" evidence="7">
    <location>
        <begin position="1"/>
        <end position="72"/>
    </location>
</feature>